<dbReference type="HOGENOM" id="CLU_2069855_0_0_7"/>
<organism evidence="1 2">
    <name type="scientific">Helicobacter bizzozeronii (strain CIII-1)</name>
    <dbReference type="NCBI Taxonomy" id="1002804"/>
    <lineage>
        <taxon>Bacteria</taxon>
        <taxon>Pseudomonadati</taxon>
        <taxon>Campylobacterota</taxon>
        <taxon>Epsilonproteobacteria</taxon>
        <taxon>Campylobacterales</taxon>
        <taxon>Helicobacteraceae</taxon>
        <taxon>Helicobacter</taxon>
    </lineage>
</organism>
<evidence type="ECO:0000313" key="2">
    <source>
        <dbReference type="Proteomes" id="UP000008387"/>
    </source>
</evidence>
<gene>
    <name evidence="1" type="ordered locus">HBZC1_15420</name>
</gene>
<reference evidence="1 2" key="1">
    <citation type="journal article" date="2011" name="J. Bacteriol.">
        <title>Genome sequence of Helicobacter bizzozeronii strain CIII-1, an isolate from human gastric mucosa.</title>
        <authorList>
            <person name="Schott T."/>
            <person name="Rossi M."/>
            <person name="Hanninen M.L."/>
        </authorList>
    </citation>
    <scope>NUCLEOTIDE SEQUENCE [LARGE SCALE GENOMIC DNA]</scope>
    <source>
        <strain evidence="1 2">CIII-1</strain>
    </source>
</reference>
<evidence type="ECO:0000313" key="1">
    <source>
        <dbReference type="EMBL" id="CCB80528.1"/>
    </source>
</evidence>
<name>F8KP23_HELBC</name>
<dbReference type="Proteomes" id="UP000008387">
    <property type="component" value="Chromosome"/>
</dbReference>
<dbReference type="EMBL" id="FR871757">
    <property type="protein sequence ID" value="CCB80528.1"/>
    <property type="molecule type" value="Genomic_DNA"/>
</dbReference>
<dbReference type="AlphaFoldDB" id="F8KP23"/>
<accession>F8KP23</accession>
<dbReference type="KEGG" id="hbi:HBZC1_15420"/>
<sequence length="118" mass="13495">MAIYQASVRKNISLFNEKLNSIARHLRLDNQEDHFREMAIINGVVKQNASLFQVLQDYYSNTLLFDYLGGILQGYIAIAQDVQRSTQLTPLIPLIQEIIGQLQVMAMLEAQITQLIEE</sequence>
<protein>
    <submittedName>
        <fullName evidence="1">Uncharacterized protein</fullName>
    </submittedName>
</protein>
<keyword evidence="2" id="KW-1185">Reference proteome</keyword>
<proteinExistence type="predicted"/>
<dbReference type="STRING" id="1002804.HBZC1_15420"/>